<evidence type="ECO:0000256" key="1">
    <source>
        <dbReference type="SAM" id="Phobius"/>
    </source>
</evidence>
<dbReference type="Proteomes" id="UP000500938">
    <property type="component" value="Chromosome"/>
</dbReference>
<protein>
    <recommendedName>
        <fullName evidence="4">DUF4350 domain-containing protein</fullName>
    </recommendedName>
</protein>
<dbReference type="PANTHER" id="PTHR37947">
    <property type="entry name" value="BLL2462 PROTEIN"/>
    <property type="match status" value="1"/>
</dbReference>
<dbReference type="PANTHER" id="PTHR37947:SF1">
    <property type="entry name" value="BLL2462 PROTEIN"/>
    <property type="match status" value="1"/>
</dbReference>
<keyword evidence="1" id="KW-0812">Transmembrane</keyword>
<name>A0A6M4IPI8_9BACT</name>
<gene>
    <name evidence="2" type="ORF">HKW67_10270</name>
</gene>
<organism evidence="2 3">
    <name type="scientific">Gemmatimonas groenlandica</name>
    <dbReference type="NCBI Taxonomy" id="2732249"/>
    <lineage>
        <taxon>Bacteria</taxon>
        <taxon>Pseudomonadati</taxon>
        <taxon>Gemmatimonadota</taxon>
        <taxon>Gemmatimonadia</taxon>
        <taxon>Gemmatimonadales</taxon>
        <taxon>Gemmatimonadaceae</taxon>
        <taxon>Gemmatimonas</taxon>
    </lineage>
</organism>
<dbReference type="AlphaFoldDB" id="A0A6M4IPI8"/>
<evidence type="ECO:0000313" key="3">
    <source>
        <dbReference type="Proteomes" id="UP000500938"/>
    </source>
</evidence>
<sequence length="469" mass="48784">MTPNAPNPARALLERVLRTVALLTLAVALYLANRPASPPGGRDALRQWSVADVTDSTATALTTAVVGELIAAAGDTQPRRVTVDLSALPSPRARALFGAVDGADIALRWIDRTQASGIALSATTVAGHSQAIDVRVAGSTAASLPLVLRDLGGMLDSIPATRRAGWRLASMSPPLRVLIGASEARVFAREAAPTRRVMLMAEPGWESKFVAAALEEAGWQVDGSYRVSPRTAITVGAPARLDTSRYAVVVLLDSMSVDAAGVTRFVQQGGGLVLGGDALRISALSPISPARATSTRGGAAGALLTNVPQRGLEAWELVANRGAAVVRSDPSEHGHAEPVLVAQRVGAGRVVASAYRNSWRWRMEGTDDGAAEHRAWWGAVLGLAAGVPTVAVDTLADAYPGDAAPFADLVARIGGPVGADSAVAPNRTSARSAFDALMDRLRAAPGLLFMVIALTLLGEWASRRLRGNR</sequence>
<keyword evidence="1" id="KW-1133">Transmembrane helix</keyword>
<accession>A0A6M4IPI8</accession>
<dbReference type="RefSeq" id="WP_171225298.1">
    <property type="nucleotide sequence ID" value="NZ_CP053085.1"/>
</dbReference>
<dbReference type="SUPFAM" id="SSF52317">
    <property type="entry name" value="Class I glutamine amidotransferase-like"/>
    <property type="match status" value="1"/>
</dbReference>
<proteinExistence type="predicted"/>
<keyword evidence="3" id="KW-1185">Reference proteome</keyword>
<dbReference type="EMBL" id="CP053085">
    <property type="protein sequence ID" value="QJR35868.1"/>
    <property type="molecule type" value="Genomic_DNA"/>
</dbReference>
<dbReference type="Gene3D" id="3.40.50.880">
    <property type="match status" value="1"/>
</dbReference>
<dbReference type="InterPro" id="IPR029062">
    <property type="entry name" value="Class_I_gatase-like"/>
</dbReference>
<feature type="transmembrane region" description="Helical" evidence="1">
    <location>
        <begin position="443"/>
        <end position="461"/>
    </location>
</feature>
<keyword evidence="1" id="KW-0472">Membrane</keyword>
<evidence type="ECO:0000313" key="2">
    <source>
        <dbReference type="EMBL" id="QJR35868.1"/>
    </source>
</evidence>
<evidence type="ECO:0008006" key="4">
    <source>
        <dbReference type="Google" id="ProtNLM"/>
    </source>
</evidence>
<reference evidence="2 3" key="1">
    <citation type="submission" date="2020-05" db="EMBL/GenBank/DDBJ databases">
        <title>Complete genome sequence of Gemmatimonas greenlandica TET16.</title>
        <authorList>
            <person name="Zeng Y."/>
        </authorList>
    </citation>
    <scope>NUCLEOTIDE SEQUENCE [LARGE SCALE GENOMIC DNA]</scope>
    <source>
        <strain evidence="2 3">TET16</strain>
    </source>
</reference>
<dbReference type="KEGG" id="ggr:HKW67_10270"/>